<dbReference type="PANTHER" id="PTHR30388">
    <property type="entry name" value="ALDEHYDE OXIDOREDUCTASE MOLYBDENUM COFACTOR ASSEMBLY PROTEIN"/>
    <property type="match status" value="1"/>
</dbReference>
<evidence type="ECO:0000259" key="1">
    <source>
        <dbReference type="Pfam" id="PF02625"/>
    </source>
</evidence>
<reference evidence="3 4" key="1">
    <citation type="submission" date="2016-10" db="EMBL/GenBank/DDBJ databases">
        <authorList>
            <person name="de Groot N.N."/>
        </authorList>
    </citation>
    <scope>NUCLEOTIDE SEQUENCE [LARGE SCALE GENOMIC DNA]</scope>
    <source>
        <strain evidence="3 4">CGMCC 1.10959</strain>
    </source>
</reference>
<evidence type="ECO:0000313" key="4">
    <source>
        <dbReference type="Proteomes" id="UP000182466"/>
    </source>
</evidence>
<dbReference type="InterPro" id="IPR003777">
    <property type="entry name" value="XdhC_CoxI"/>
</dbReference>
<dbReference type="Proteomes" id="UP000182466">
    <property type="component" value="Unassembled WGS sequence"/>
</dbReference>
<proteinExistence type="predicted"/>
<organism evidence="3 4">
    <name type="scientific">Sedimentitalea nanhaiensis</name>
    <dbReference type="NCBI Taxonomy" id="999627"/>
    <lineage>
        <taxon>Bacteria</taxon>
        <taxon>Pseudomonadati</taxon>
        <taxon>Pseudomonadota</taxon>
        <taxon>Alphaproteobacteria</taxon>
        <taxon>Rhodobacterales</taxon>
        <taxon>Paracoccaceae</taxon>
        <taxon>Sedimentitalea</taxon>
    </lineage>
</organism>
<dbReference type="InterPro" id="IPR027051">
    <property type="entry name" value="XdhC_Rossmann_dom"/>
</dbReference>
<evidence type="ECO:0000259" key="2">
    <source>
        <dbReference type="Pfam" id="PF13478"/>
    </source>
</evidence>
<dbReference type="InterPro" id="IPR036291">
    <property type="entry name" value="NAD(P)-bd_dom_sf"/>
</dbReference>
<dbReference type="InterPro" id="IPR052698">
    <property type="entry name" value="MoCofactor_Util/Proc"/>
</dbReference>
<feature type="domain" description="XdhC Rossmann" evidence="2">
    <location>
        <begin position="155"/>
        <end position="294"/>
    </location>
</feature>
<dbReference type="eggNOG" id="COG1975">
    <property type="taxonomic scope" value="Bacteria"/>
</dbReference>
<name>A0A1I6X6M1_9RHOB</name>
<feature type="domain" description="XdhC- CoxI" evidence="1">
    <location>
        <begin position="12"/>
        <end position="65"/>
    </location>
</feature>
<evidence type="ECO:0000313" key="3">
    <source>
        <dbReference type="EMBL" id="SFT33504.1"/>
    </source>
</evidence>
<dbReference type="STRING" id="999627.SAMN05216236_10168"/>
<dbReference type="EMBL" id="FPAW01000001">
    <property type="protein sequence ID" value="SFT33504.1"/>
    <property type="molecule type" value="Genomic_DNA"/>
</dbReference>
<dbReference type="OrthoDB" id="61481at2"/>
<dbReference type="Pfam" id="PF02625">
    <property type="entry name" value="XdhC_CoxI"/>
    <property type="match status" value="1"/>
</dbReference>
<keyword evidence="4" id="KW-1185">Reference proteome</keyword>
<dbReference type="Pfam" id="PF13478">
    <property type="entry name" value="XdhC_C"/>
    <property type="match status" value="1"/>
</dbReference>
<accession>A0A1I6X6M1</accession>
<dbReference type="Gene3D" id="3.40.50.720">
    <property type="entry name" value="NAD(P)-binding Rossmann-like Domain"/>
    <property type="match status" value="1"/>
</dbReference>
<dbReference type="InterPro" id="IPR014308">
    <property type="entry name" value="Xanthine_DH_XdhC"/>
</dbReference>
<protein>
    <submittedName>
        <fullName evidence="3">Xanthine dehydrogenase accessory factor</fullName>
    </submittedName>
</protein>
<dbReference type="AlphaFoldDB" id="A0A1I6X6M1"/>
<sequence>MGFDLAKLRAAVAEHGRVVRVVIAAIRGSSPREVGAAMLVWRDGQSGTIGGGTLEHQAARAARGLTGPVLSQHALGPDLGQCCGGAVTLLSEVFDAESVTTLDGDVIARPVRVDTAMPMAVKRILAQARGQGVPVQPQLTEGWMIEPVHRPDRGVWIWGAGHVGRSLVQVLSPLPEIALTWVDTAPDRFPEIVPDGVTVVPVANPADLVRHAPADAAHLIVTYSHALDLDLCHRLLAHGFAFAGLIGSKTKWARFRSRLTALGHTPDRIAAITCPIGDPALGKHPQSIAVGVAAMLLHPADSSCTTKDLSA</sequence>
<dbReference type="SUPFAM" id="SSF51735">
    <property type="entry name" value="NAD(P)-binding Rossmann-fold domains"/>
    <property type="match status" value="1"/>
</dbReference>
<dbReference type="RefSeq" id="WP_027263019.1">
    <property type="nucleotide sequence ID" value="NZ_FPAW01000001.1"/>
</dbReference>
<dbReference type="PANTHER" id="PTHR30388:SF6">
    <property type="entry name" value="XANTHINE DEHYDROGENASE SUBUNIT A-RELATED"/>
    <property type="match status" value="1"/>
</dbReference>
<gene>
    <name evidence="3" type="ORF">SAMN05216236_10168</name>
</gene>
<dbReference type="NCBIfam" id="TIGR02964">
    <property type="entry name" value="xanthine_xdhC"/>
    <property type="match status" value="1"/>
</dbReference>